<evidence type="ECO:0000313" key="4">
    <source>
        <dbReference type="Proteomes" id="UP001596189"/>
    </source>
</evidence>
<gene>
    <name evidence="3" type="ORF">ACFQDO_03050</name>
</gene>
<name>A0ABW1JBI1_9ACTN</name>
<dbReference type="NCBIfam" id="TIGR00026">
    <property type="entry name" value="hi_GC_TIGR00026"/>
    <property type="match status" value="1"/>
</dbReference>
<protein>
    <submittedName>
        <fullName evidence="3">Nitroreductase family deazaflavin-dependent oxidoreductase</fullName>
    </submittedName>
</protein>
<comment type="catalytic activity">
    <reaction evidence="2">
        <text>oxidized coenzyme F420-(gamma-L-Glu)(n) + a quinol + H(+) = reduced coenzyme F420-(gamma-L-Glu)(n) + a quinone</text>
        <dbReference type="Rhea" id="RHEA:39663"/>
        <dbReference type="Rhea" id="RHEA-COMP:12939"/>
        <dbReference type="Rhea" id="RHEA-COMP:14378"/>
        <dbReference type="ChEBI" id="CHEBI:15378"/>
        <dbReference type="ChEBI" id="CHEBI:24646"/>
        <dbReference type="ChEBI" id="CHEBI:132124"/>
        <dbReference type="ChEBI" id="CHEBI:133980"/>
        <dbReference type="ChEBI" id="CHEBI:139511"/>
    </reaction>
</comment>
<dbReference type="Gene3D" id="2.30.110.10">
    <property type="entry name" value="Electron Transport, Fmn-binding Protein, Chain A"/>
    <property type="match status" value="1"/>
</dbReference>
<keyword evidence="4" id="KW-1185">Reference proteome</keyword>
<dbReference type="InterPro" id="IPR012349">
    <property type="entry name" value="Split_barrel_FMN-bd"/>
</dbReference>
<dbReference type="RefSeq" id="WP_345716961.1">
    <property type="nucleotide sequence ID" value="NZ_BAABFP010000005.1"/>
</dbReference>
<comment type="similarity">
    <text evidence="1">Belongs to the F420H(2)-dependent quinone reductase family.</text>
</comment>
<comment type="caution">
    <text evidence="3">The sequence shown here is derived from an EMBL/GenBank/DDBJ whole genome shotgun (WGS) entry which is preliminary data.</text>
</comment>
<dbReference type="Pfam" id="PF04075">
    <property type="entry name" value="F420H2_quin_red"/>
    <property type="match status" value="1"/>
</dbReference>
<dbReference type="EMBL" id="JBHSRD010000002">
    <property type="protein sequence ID" value="MFC6006098.1"/>
    <property type="molecule type" value="Genomic_DNA"/>
</dbReference>
<dbReference type="PANTHER" id="PTHR39428:SF1">
    <property type="entry name" value="F420H(2)-DEPENDENT QUINONE REDUCTASE RV1261C"/>
    <property type="match status" value="1"/>
</dbReference>
<sequence>MQDYRHTNAFYRVTRRLVALAPVSWLLARTVHHVDPHVGRLTKGRATLTSLVTGMDVAELTTRGARSGLPRQVPLCGFPTPSGFVVVASNFAQHAHPAWYYNLLAHPQAELEIRGQTRAVTARLTSGDERARLWDEAVSIYPGWTQYQQRAAHREIGVFVLSEGV</sequence>
<evidence type="ECO:0000256" key="2">
    <source>
        <dbReference type="ARBA" id="ARBA00049106"/>
    </source>
</evidence>
<dbReference type="PANTHER" id="PTHR39428">
    <property type="entry name" value="F420H(2)-DEPENDENT QUINONE REDUCTASE RV1261C"/>
    <property type="match status" value="1"/>
</dbReference>
<evidence type="ECO:0000313" key="3">
    <source>
        <dbReference type="EMBL" id="MFC6006098.1"/>
    </source>
</evidence>
<evidence type="ECO:0000256" key="1">
    <source>
        <dbReference type="ARBA" id="ARBA00008710"/>
    </source>
</evidence>
<dbReference type="Proteomes" id="UP001596189">
    <property type="component" value="Unassembled WGS sequence"/>
</dbReference>
<dbReference type="InterPro" id="IPR004378">
    <property type="entry name" value="F420H2_quin_Rdtase"/>
</dbReference>
<accession>A0ABW1JBI1</accession>
<reference evidence="4" key="1">
    <citation type="journal article" date="2019" name="Int. J. Syst. Evol. Microbiol.">
        <title>The Global Catalogue of Microorganisms (GCM) 10K type strain sequencing project: providing services to taxonomists for standard genome sequencing and annotation.</title>
        <authorList>
            <consortium name="The Broad Institute Genomics Platform"/>
            <consortium name="The Broad Institute Genome Sequencing Center for Infectious Disease"/>
            <person name="Wu L."/>
            <person name="Ma J."/>
        </authorList>
    </citation>
    <scope>NUCLEOTIDE SEQUENCE [LARGE SCALE GENOMIC DNA]</scope>
    <source>
        <strain evidence="4">KACC 14249</strain>
    </source>
</reference>
<organism evidence="3 4">
    <name type="scientific">Angustibacter luteus</name>
    <dbReference type="NCBI Taxonomy" id="658456"/>
    <lineage>
        <taxon>Bacteria</taxon>
        <taxon>Bacillati</taxon>
        <taxon>Actinomycetota</taxon>
        <taxon>Actinomycetes</taxon>
        <taxon>Kineosporiales</taxon>
        <taxon>Kineosporiaceae</taxon>
    </lineage>
</organism>
<proteinExistence type="inferred from homology"/>